<dbReference type="EMBL" id="OV651825">
    <property type="protein sequence ID" value="CAH1102952.1"/>
    <property type="molecule type" value="Genomic_DNA"/>
</dbReference>
<protein>
    <recommendedName>
        <fullName evidence="1">Mutator-like transposase domain-containing protein</fullName>
    </recommendedName>
</protein>
<feature type="domain" description="Mutator-like transposase" evidence="1">
    <location>
        <begin position="1"/>
        <end position="103"/>
    </location>
</feature>
<dbReference type="PANTHER" id="PTHR10773">
    <property type="entry name" value="DNA-DIRECTED RNA POLYMERASES I, II, AND III SUBUNIT RPABC2"/>
    <property type="match status" value="1"/>
</dbReference>
<dbReference type="Pfam" id="PF20700">
    <property type="entry name" value="Mutator"/>
    <property type="match status" value="1"/>
</dbReference>
<keyword evidence="3" id="KW-1185">Reference proteome</keyword>
<organism evidence="2 3">
    <name type="scientific">Psylliodes chrysocephalus</name>
    <dbReference type="NCBI Taxonomy" id="3402493"/>
    <lineage>
        <taxon>Eukaryota</taxon>
        <taxon>Metazoa</taxon>
        <taxon>Ecdysozoa</taxon>
        <taxon>Arthropoda</taxon>
        <taxon>Hexapoda</taxon>
        <taxon>Insecta</taxon>
        <taxon>Pterygota</taxon>
        <taxon>Neoptera</taxon>
        <taxon>Endopterygota</taxon>
        <taxon>Coleoptera</taxon>
        <taxon>Polyphaga</taxon>
        <taxon>Cucujiformia</taxon>
        <taxon>Chrysomeloidea</taxon>
        <taxon>Chrysomelidae</taxon>
        <taxon>Galerucinae</taxon>
        <taxon>Alticini</taxon>
        <taxon>Psylliodes</taxon>
    </lineage>
</organism>
<accession>A0A9P0GAX7</accession>
<dbReference type="OrthoDB" id="6762186at2759"/>
<evidence type="ECO:0000259" key="1">
    <source>
        <dbReference type="Pfam" id="PF20700"/>
    </source>
</evidence>
<dbReference type="AlphaFoldDB" id="A0A9P0GAX7"/>
<name>A0A9P0GAX7_9CUCU</name>
<dbReference type="PANTHER" id="PTHR10773:SF19">
    <property type="match status" value="1"/>
</dbReference>
<sequence>MHKLKYVKIIGDGDSSVYQKICFERPYGRTMVRKVECINHLLRNYWTNLSDEKKKYSSKNKIVSPGLKKVLSDRILKLQVGIKSAVNYHRKYTSDILDNVKQLTLLTTHLEIIQTVHNIFVKENKTIEIMCHKWKNEDLWMTLYLLRFTLCPELIKFLTIPLPIVPNPMNPKVSFEAKMSLVFNSSEIEFKLRVDVTQSEGPKKRLLRCDSTLSNNSSILNEDEMEIAKNVESIIGDIFPIKSINSPVLSPKPGPSTLNVPLPALIQDNDDINSEPYGSDYSDVDPTYHPHSPHYLNKSFEDDNDEVMPASPLDNEEMQTYSPHNSNKSFVDDNDQKMSDNRLDTEEVQKMVSVILNNVLDDVWNKVKKVTRKRKLQPDNWKKNIAKQRRSDGSNYITKKTLRSAKIPKPTNCGRCKYKCNEHFNEDIRIELCRSYWQLNFIGKKNFILANVTKHQVKTRQVIQKSNKKLRDFTTKCYFQREDKKIQVCQNFFLRTLCISKDVLMDACVKMNEIGVYSSEDRRGKHTPINKTSPEALSMVKQHIESFPVMESHYSRKDTKKQYLESNLSIKKMYHSYKELCEIKQTKPVSEYCYRSVFCEDYNLSFFKPKKDQCPICVNYFKADAERKSSLESQYLQHQKRNKDCLAAKEEDKNRANSEKEFLSVTLDLQAVLQIPSGQEFKYFEILDLKSLAAKLIKNRTRDDNNLTVNWLKIKRLKYLKDQPNKIYYNYDMSTNFQTITISNTNQNFEDSPSTRTRKQWKKNKEPTANTFEFPSEIPFLYDSQLPISNAKKKDLLKLCRKEIIPEELHEWFNKLKSSADVVDRIPDLDVNDEPESEEES</sequence>
<evidence type="ECO:0000313" key="3">
    <source>
        <dbReference type="Proteomes" id="UP001153636"/>
    </source>
</evidence>
<proteinExistence type="predicted"/>
<dbReference type="Proteomes" id="UP001153636">
    <property type="component" value="Chromosome 13"/>
</dbReference>
<dbReference type="InterPro" id="IPR049012">
    <property type="entry name" value="Mutator_transp_dom"/>
</dbReference>
<evidence type="ECO:0000313" key="2">
    <source>
        <dbReference type="EMBL" id="CAH1102952.1"/>
    </source>
</evidence>
<reference evidence="2" key="1">
    <citation type="submission" date="2022-01" db="EMBL/GenBank/DDBJ databases">
        <authorList>
            <person name="King R."/>
        </authorList>
    </citation>
    <scope>NUCLEOTIDE SEQUENCE</scope>
</reference>
<gene>
    <name evidence="2" type="ORF">PSYICH_LOCUS3790</name>
</gene>